<dbReference type="Proteomes" id="UP001207468">
    <property type="component" value="Unassembled WGS sequence"/>
</dbReference>
<gene>
    <name evidence="1" type="ORF">F5148DRAFT_1187877</name>
</gene>
<evidence type="ECO:0000313" key="2">
    <source>
        <dbReference type="Proteomes" id="UP001207468"/>
    </source>
</evidence>
<protein>
    <submittedName>
        <fullName evidence="1">Uncharacterized protein</fullName>
    </submittedName>
</protein>
<name>A0ACC0UD30_9AGAM</name>
<accession>A0ACC0UD30</accession>
<dbReference type="EMBL" id="JAGFNK010000065">
    <property type="protein sequence ID" value="KAI9509422.1"/>
    <property type="molecule type" value="Genomic_DNA"/>
</dbReference>
<sequence>MSSKKHNLSALSGLELQLAYNSLLKLKKSIVYEESPEEEGSSEDFEQQVDAMLSLLGSKLEGPQSLTFSSMTAEHLTKLKIISTGFIDLKPNFEERIAATAALGQSELWSSANLYRQLHLLESLVPRTTKASARAWIDAFFFRASAMLSPNKCMVLNMEHVFPATTISPSSLSTLSGFVDYTAIVASQRIAAILLRSPQLHVLRSHMPSGFFVIEVKLSDPSDYVPQAVCDMYACGKLLQKKVLRGALTNGHDWIFLLIKLNDNYDGAFYNQSSVVQLSTTRSPDGQLVIPKPWPDLIAGILAYWIENGFEDLRSDDWFEGG</sequence>
<evidence type="ECO:0000313" key="1">
    <source>
        <dbReference type="EMBL" id="KAI9509422.1"/>
    </source>
</evidence>
<proteinExistence type="predicted"/>
<comment type="caution">
    <text evidence="1">The sequence shown here is derived from an EMBL/GenBank/DDBJ whole genome shotgun (WGS) entry which is preliminary data.</text>
</comment>
<reference evidence="1" key="1">
    <citation type="submission" date="2021-03" db="EMBL/GenBank/DDBJ databases">
        <title>Evolutionary priming and transition to the ectomycorrhizal habit in an iconic lineage of mushroom-forming fungi: is preadaptation a requirement?</title>
        <authorList>
            <consortium name="DOE Joint Genome Institute"/>
            <person name="Looney B.P."/>
            <person name="Miyauchi S."/>
            <person name="Morin E."/>
            <person name="Drula E."/>
            <person name="Courty P.E."/>
            <person name="Chicoki N."/>
            <person name="Fauchery L."/>
            <person name="Kohler A."/>
            <person name="Kuo A."/>
            <person name="LaButti K."/>
            <person name="Pangilinan J."/>
            <person name="Lipzen A."/>
            <person name="Riley R."/>
            <person name="Andreopoulos W."/>
            <person name="He G."/>
            <person name="Johnson J."/>
            <person name="Barry K.W."/>
            <person name="Grigoriev I.V."/>
            <person name="Nagy L."/>
            <person name="Hibbett D."/>
            <person name="Henrissat B."/>
            <person name="Matheny P.B."/>
            <person name="Labbe J."/>
            <person name="Martin A.F."/>
        </authorList>
    </citation>
    <scope>NUCLEOTIDE SEQUENCE</scope>
    <source>
        <strain evidence="1">BPL698</strain>
    </source>
</reference>
<keyword evidence="2" id="KW-1185">Reference proteome</keyword>
<organism evidence="1 2">
    <name type="scientific">Russula earlei</name>
    <dbReference type="NCBI Taxonomy" id="71964"/>
    <lineage>
        <taxon>Eukaryota</taxon>
        <taxon>Fungi</taxon>
        <taxon>Dikarya</taxon>
        <taxon>Basidiomycota</taxon>
        <taxon>Agaricomycotina</taxon>
        <taxon>Agaricomycetes</taxon>
        <taxon>Russulales</taxon>
        <taxon>Russulaceae</taxon>
        <taxon>Russula</taxon>
    </lineage>
</organism>